<feature type="chain" id="PRO_5011757102" evidence="2">
    <location>
        <begin position="25"/>
        <end position="859"/>
    </location>
</feature>
<keyword evidence="4" id="KW-1185">Reference proteome</keyword>
<dbReference type="OrthoDB" id="9764953at2"/>
<organism evidence="3 4">
    <name type="scientific">Lutibacter maritimus</name>
    <dbReference type="NCBI Taxonomy" id="593133"/>
    <lineage>
        <taxon>Bacteria</taxon>
        <taxon>Pseudomonadati</taxon>
        <taxon>Bacteroidota</taxon>
        <taxon>Flavobacteriia</taxon>
        <taxon>Flavobacteriales</taxon>
        <taxon>Flavobacteriaceae</taxon>
        <taxon>Lutibacter</taxon>
    </lineage>
</organism>
<dbReference type="PANTHER" id="PTHR43037:SF4">
    <property type="entry name" value="PEPTIDASE S9 PROLYL OLIGOPEPTIDASE CATALYTIC DOMAIN-CONTAINING PROTEIN"/>
    <property type="match status" value="1"/>
</dbReference>
<dbReference type="PANTHER" id="PTHR43037">
    <property type="entry name" value="UNNAMED PRODUCT-RELATED"/>
    <property type="match status" value="1"/>
</dbReference>
<sequence>MFHFKFKKITCLFIIVFISTFQFAQQRTGNIVEYFGKEKVDEISEGKLLHVFENGLSLKIQDFSFNSSSFPKEPVFEQFLMNPSLKVSENDVFDIDYLGNELIWKTISTDETNTFNNEDLRSSYVYLTYKSNIEKTVLFEASGHTMLVVNGLPHEGDHYDFGWSLIPLKLKKGINVFVLKVGRFPRIRARLIEPQKPVQFTSRDVTMPDILVEETKDYKGAIRIINTTNNWIKDYTITSELLGVFKESEVIAIPPLSVLKVPFSIASISNETVLGTADLNLQLKNNNNQVVSNQQIKLEIKTKHQHHKKTFISEIDGSVQYYSVAPSTDKSSESQALFLSVHGASVEAVNQANAYEKKDWGNVVAPTNRRPFGFAWEDWGRLDALEVLADAKSIYQPDPTKIYLTGHSMGGHGTWYLGATYPDKFASIAPCAGYPDLLLYRDSFLKKTLELPQDELTKRGMTPEVVARINTPYIPTEVEKLMERAGTPSRTLKLIRNYLHYGVYVLHGEKDDVVPTYIARDMRERLGTFHNDFTYYEYPDGTHWYGNHSLDWYKIFNFFKERTLKNPSEIKNLEFYTGSPGVSATSNFITIHQQNKPFEISSFKFSKEDSFKIDTDNIALLEIDFTKLKDTITTILVDGKEMNVNSNSNIYLKEINDEWTIVNKPSLQEKGPHRNGGFKDAFRHNVVFVYATKGSAVENEWYYNKAKFDAETFWYKANGTIEIIKDTDFNPKKYVDRNVIIYGNKTNNIAWNKLLKNSPIQVENGLVNFGSKKLKGNQWGLYFTVPRTDSNFASVGVVTATGNKGMKAAYANHYLVNGTTFPDVLLFDDSVLLNGDKAVKCAGFFGNDWSIDSGEFKWK</sequence>
<proteinExistence type="predicted"/>
<feature type="signal peptide" evidence="2">
    <location>
        <begin position="1"/>
        <end position="24"/>
    </location>
</feature>
<dbReference type="InterPro" id="IPR029058">
    <property type="entry name" value="AB_hydrolase_fold"/>
</dbReference>
<keyword evidence="3" id="KW-0378">Hydrolase</keyword>
<evidence type="ECO:0000256" key="1">
    <source>
        <dbReference type="ARBA" id="ARBA00022729"/>
    </source>
</evidence>
<keyword evidence="1 2" id="KW-0732">Signal</keyword>
<reference evidence="4" key="1">
    <citation type="submission" date="2016-10" db="EMBL/GenBank/DDBJ databases">
        <authorList>
            <person name="Varghese N."/>
            <person name="Submissions S."/>
        </authorList>
    </citation>
    <scope>NUCLEOTIDE SEQUENCE [LARGE SCALE GENOMIC DNA]</scope>
    <source>
        <strain evidence="4">DSM 24450</strain>
    </source>
</reference>
<dbReference type="Pfam" id="PF00756">
    <property type="entry name" value="Esterase"/>
    <property type="match status" value="1"/>
</dbReference>
<name>A0A1I6PG84_9FLAO</name>
<dbReference type="InterPro" id="IPR050955">
    <property type="entry name" value="Plant_Biomass_Hydrol_Est"/>
</dbReference>
<dbReference type="RefSeq" id="WP_090223419.1">
    <property type="nucleotide sequence ID" value="NZ_FOZP01000002.1"/>
</dbReference>
<dbReference type="AlphaFoldDB" id="A0A1I6PG84"/>
<dbReference type="InterPro" id="IPR000801">
    <property type="entry name" value="Esterase-like"/>
</dbReference>
<dbReference type="GO" id="GO:0016787">
    <property type="term" value="F:hydrolase activity"/>
    <property type="evidence" value="ECO:0007669"/>
    <property type="project" value="UniProtKB-KW"/>
</dbReference>
<accession>A0A1I6PG84</accession>
<dbReference type="SUPFAM" id="SSF53474">
    <property type="entry name" value="alpha/beta-Hydrolases"/>
    <property type="match status" value="1"/>
</dbReference>
<protein>
    <submittedName>
        <fullName evidence="3">Alpha/beta hydrolase family protein</fullName>
    </submittedName>
</protein>
<evidence type="ECO:0000313" key="4">
    <source>
        <dbReference type="Proteomes" id="UP000199312"/>
    </source>
</evidence>
<dbReference type="STRING" id="593133.SAMN04488006_1005"/>
<dbReference type="EMBL" id="FOZP01000002">
    <property type="protein sequence ID" value="SFS39222.1"/>
    <property type="molecule type" value="Genomic_DNA"/>
</dbReference>
<dbReference type="Gene3D" id="3.40.50.1820">
    <property type="entry name" value="alpha/beta hydrolase"/>
    <property type="match status" value="1"/>
</dbReference>
<evidence type="ECO:0000256" key="2">
    <source>
        <dbReference type="SAM" id="SignalP"/>
    </source>
</evidence>
<gene>
    <name evidence="3" type="ORF">SAMN04488006_1005</name>
</gene>
<dbReference type="Proteomes" id="UP000199312">
    <property type="component" value="Unassembled WGS sequence"/>
</dbReference>
<evidence type="ECO:0000313" key="3">
    <source>
        <dbReference type="EMBL" id="SFS39222.1"/>
    </source>
</evidence>